<sequence length="135" mass="14906">MEAKTGGKLRMSSPTTTVDASDAFESSVVELDALVVNAREKERRKESTKTRKKAKLEKERSKCDAAKLNSKEEAGPIITRDGDELYLVEKILSKEVARTLPGAISKLGRCPELLLAFEKLFDDEAKKPLRSPGTI</sequence>
<evidence type="ECO:0000256" key="1">
    <source>
        <dbReference type="SAM" id="MobiDB-lite"/>
    </source>
</evidence>
<keyword evidence="3" id="KW-1185">Reference proteome</keyword>
<dbReference type="EMBL" id="LJIJ01003938">
    <property type="protein sequence ID" value="ODM88230.1"/>
    <property type="molecule type" value="Genomic_DNA"/>
</dbReference>
<feature type="compositionally biased region" description="Basic and acidic residues" evidence="1">
    <location>
        <begin position="40"/>
        <end position="49"/>
    </location>
</feature>
<organism evidence="2 3">
    <name type="scientific">Orchesella cincta</name>
    <name type="common">Springtail</name>
    <name type="synonym">Podura cincta</name>
    <dbReference type="NCBI Taxonomy" id="48709"/>
    <lineage>
        <taxon>Eukaryota</taxon>
        <taxon>Metazoa</taxon>
        <taxon>Ecdysozoa</taxon>
        <taxon>Arthropoda</taxon>
        <taxon>Hexapoda</taxon>
        <taxon>Collembola</taxon>
        <taxon>Entomobryomorpha</taxon>
        <taxon>Entomobryoidea</taxon>
        <taxon>Orchesellidae</taxon>
        <taxon>Orchesellinae</taxon>
        <taxon>Orchesella</taxon>
    </lineage>
</organism>
<evidence type="ECO:0000313" key="2">
    <source>
        <dbReference type="EMBL" id="ODM88230.1"/>
    </source>
</evidence>
<feature type="region of interest" description="Disordered" evidence="1">
    <location>
        <begin position="1"/>
        <end position="21"/>
    </location>
</feature>
<evidence type="ECO:0000313" key="3">
    <source>
        <dbReference type="Proteomes" id="UP000094527"/>
    </source>
</evidence>
<name>A0A1D2M5G7_ORCCI</name>
<gene>
    <name evidence="2" type="ORF">Ocin01_18451</name>
</gene>
<dbReference type="STRING" id="48709.A0A1D2M5G7"/>
<protein>
    <submittedName>
        <fullName evidence="2">Uncharacterized protein</fullName>
    </submittedName>
</protein>
<comment type="caution">
    <text evidence="2">The sequence shown here is derived from an EMBL/GenBank/DDBJ whole genome shotgun (WGS) entry which is preliminary data.</text>
</comment>
<accession>A0A1D2M5G7</accession>
<proteinExistence type="predicted"/>
<feature type="region of interest" description="Disordered" evidence="1">
    <location>
        <begin position="40"/>
        <end position="62"/>
    </location>
</feature>
<dbReference type="AlphaFoldDB" id="A0A1D2M5G7"/>
<dbReference type="OrthoDB" id="1918685at2759"/>
<dbReference type="Proteomes" id="UP000094527">
    <property type="component" value="Unassembled WGS sequence"/>
</dbReference>
<reference evidence="2 3" key="1">
    <citation type="journal article" date="2016" name="Genome Biol. Evol.">
        <title>Gene Family Evolution Reflects Adaptation to Soil Environmental Stressors in the Genome of the Collembolan Orchesella cincta.</title>
        <authorList>
            <person name="Faddeeva-Vakhrusheva A."/>
            <person name="Derks M.F."/>
            <person name="Anvar S.Y."/>
            <person name="Agamennone V."/>
            <person name="Suring W."/>
            <person name="Smit S."/>
            <person name="van Straalen N.M."/>
            <person name="Roelofs D."/>
        </authorList>
    </citation>
    <scope>NUCLEOTIDE SEQUENCE [LARGE SCALE GENOMIC DNA]</scope>
    <source>
        <tissue evidence="2">Mixed pool</tissue>
    </source>
</reference>